<dbReference type="SUPFAM" id="SSF52317">
    <property type="entry name" value="Class I glutamine amidotransferase-like"/>
    <property type="match status" value="1"/>
</dbReference>
<evidence type="ECO:0000259" key="3">
    <source>
        <dbReference type="PROSITE" id="PS01124"/>
    </source>
</evidence>
<dbReference type="InterPro" id="IPR029062">
    <property type="entry name" value="Class_I_gatase-like"/>
</dbReference>
<sequence>MTKTIGFLVFPSFQILDLSGPLAVFDAPTRALSMAPYRLVVLSEQGGPVTSSSGLEVMTQALGKNPLDGQPLDTLIVAGGAGTREAAKAPALLAFLGQAPERCRRVASVCTGAFVMAAAGLLDGRRATTHWHYAASLQRHNPRIRVEADRIFTKDGPIWTSAGVSSGIDLALALVEDDLGLDIARAIARHLVVYHRRPGGQSQFSTLLELDPPSSRIREALTYARDHLHETLSVERLADVACLSPRQFGRAFLAETGQTPAKAVERLRAEAARARIEAGREPIEAIARGVGFTDPERMRRAFVRAFGQPPQAIRRVARAASAAGSPG</sequence>
<keyword evidence="1" id="KW-0805">Transcription regulation</keyword>
<evidence type="ECO:0000256" key="2">
    <source>
        <dbReference type="ARBA" id="ARBA00023163"/>
    </source>
</evidence>
<dbReference type="Pfam" id="PF12833">
    <property type="entry name" value="HTH_18"/>
    <property type="match status" value="1"/>
</dbReference>
<keyword evidence="2" id="KW-0804">Transcription</keyword>
<dbReference type="Gene3D" id="1.10.10.60">
    <property type="entry name" value="Homeodomain-like"/>
    <property type="match status" value="1"/>
</dbReference>
<dbReference type="GO" id="GO:0043565">
    <property type="term" value="F:sequence-specific DNA binding"/>
    <property type="evidence" value="ECO:0007669"/>
    <property type="project" value="InterPro"/>
</dbReference>
<dbReference type="AlphaFoldDB" id="A0A4D7AQB0"/>
<dbReference type="OrthoDB" id="9793422at2"/>
<dbReference type="RefSeq" id="WP_136958892.1">
    <property type="nucleotide sequence ID" value="NZ_CP039690.1"/>
</dbReference>
<organism evidence="4 5">
    <name type="scientific">Phreatobacter stygius</name>
    <dbReference type="NCBI Taxonomy" id="1940610"/>
    <lineage>
        <taxon>Bacteria</taxon>
        <taxon>Pseudomonadati</taxon>
        <taxon>Pseudomonadota</taxon>
        <taxon>Alphaproteobacteria</taxon>
        <taxon>Hyphomicrobiales</taxon>
        <taxon>Phreatobacteraceae</taxon>
        <taxon>Phreatobacter</taxon>
    </lineage>
</organism>
<dbReference type="InterPro" id="IPR002818">
    <property type="entry name" value="DJ-1/PfpI"/>
</dbReference>
<dbReference type="Gene3D" id="3.40.50.880">
    <property type="match status" value="1"/>
</dbReference>
<proteinExistence type="predicted"/>
<dbReference type="EMBL" id="CP039690">
    <property type="protein sequence ID" value="QCI63434.1"/>
    <property type="molecule type" value="Genomic_DNA"/>
</dbReference>
<feature type="domain" description="HTH araC/xylS-type" evidence="3">
    <location>
        <begin position="218"/>
        <end position="316"/>
    </location>
</feature>
<dbReference type="SUPFAM" id="SSF46689">
    <property type="entry name" value="Homeodomain-like"/>
    <property type="match status" value="2"/>
</dbReference>
<name>A0A4D7AQB0_9HYPH</name>
<dbReference type="Pfam" id="PF01965">
    <property type="entry name" value="DJ-1_PfpI"/>
    <property type="match status" value="1"/>
</dbReference>
<reference evidence="4 5" key="1">
    <citation type="submission" date="2019-04" db="EMBL/GenBank/DDBJ databases">
        <title>Phreatobacter aquaticus sp. nov.</title>
        <authorList>
            <person name="Choi A."/>
        </authorList>
    </citation>
    <scope>NUCLEOTIDE SEQUENCE [LARGE SCALE GENOMIC DNA]</scope>
    <source>
        <strain evidence="4 5">KCTC 52518</strain>
    </source>
</reference>
<dbReference type="KEGG" id="pstg:E8M01_03785"/>
<dbReference type="InterPro" id="IPR052158">
    <property type="entry name" value="INH-QAR"/>
</dbReference>
<dbReference type="PROSITE" id="PS01124">
    <property type="entry name" value="HTH_ARAC_FAMILY_2"/>
    <property type="match status" value="1"/>
</dbReference>
<keyword evidence="5" id="KW-1185">Reference proteome</keyword>
<dbReference type="PANTHER" id="PTHR43130:SF3">
    <property type="entry name" value="HTH-TYPE TRANSCRIPTIONAL REGULATOR RV1931C"/>
    <property type="match status" value="1"/>
</dbReference>
<dbReference type="GO" id="GO:0003700">
    <property type="term" value="F:DNA-binding transcription factor activity"/>
    <property type="evidence" value="ECO:0007669"/>
    <property type="project" value="InterPro"/>
</dbReference>
<evidence type="ECO:0000256" key="1">
    <source>
        <dbReference type="ARBA" id="ARBA00023015"/>
    </source>
</evidence>
<accession>A0A4D7AQB0</accession>
<dbReference type="Proteomes" id="UP000298781">
    <property type="component" value="Chromosome"/>
</dbReference>
<dbReference type="SMART" id="SM00342">
    <property type="entry name" value="HTH_ARAC"/>
    <property type="match status" value="1"/>
</dbReference>
<dbReference type="CDD" id="cd03137">
    <property type="entry name" value="GATase1_AraC_1"/>
    <property type="match status" value="1"/>
</dbReference>
<gene>
    <name evidence="4" type="ORF">E8M01_03785</name>
</gene>
<evidence type="ECO:0000313" key="4">
    <source>
        <dbReference type="EMBL" id="QCI63434.1"/>
    </source>
</evidence>
<dbReference type="InterPro" id="IPR009057">
    <property type="entry name" value="Homeodomain-like_sf"/>
</dbReference>
<dbReference type="InterPro" id="IPR018060">
    <property type="entry name" value="HTH_AraC"/>
</dbReference>
<protein>
    <submittedName>
        <fullName evidence="4">GlxA family transcriptional regulator</fullName>
    </submittedName>
</protein>
<dbReference type="PANTHER" id="PTHR43130">
    <property type="entry name" value="ARAC-FAMILY TRANSCRIPTIONAL REGULATOR"/>
    <property type="match status" value="1"/>
</dbReference>
<evidence type="ECO:0000313" key="5">
    <source>
        <dbReference type="Proteomes" id="UP000298781"/>
    </source>
</evidence>